<dbReference type="GO" id="GO:0003676">
    <property type="term" value="F:nucleic acid binding"/>
    <property type="evidence" value="ECO:0007669"/>
    <property type="project" value="InterPro"/>
</dbReference>
<dbReference type="EMBL" id="JAJSOW010000100">
    <property type="protein sequence ID" value="KAI9186226.1"/>
    <property type="molecule type" value="Genomic_DNA"/>
</dbReference>
<dbReference type="InterPro" id="IPR054722">
    <property type="entry name" value="PolX-like_BBD"/>
</dbReference>
<feature type="compositionally biased region" description="Low complexity" evidence="1">
    <location>
        <begin position="248"/>
        <end position="263"/>
    </location>
</feature>
<protein>
    <recommendedName>
        <fullName evidence="7">Retrotransposon Copia-like N-terminal domain-containing protein</fullName>
    </recommendedName>
</protein>
<dbReference type="AlphaFoldDB" id="A0AAD5NVT3"/>
<dbReference type="PANTHER" id="PTHR37610:SF100">
    <property type="entry name" value="COPIA-LIKE POLYPROTEIN_RETROTRANSPOSON"/>
    <property type="match status" value="1"/>
</dbReference>
<sequence>MANDQTPLEKSPSASGSSKSAEIATPSTTKSAEFSTDVLKIDTSNPYFTHHSDHPGLVLISKPLTGDNYSTWKRAMTLALNSKNKLGFVNGSIKTPSEETNPEGYATWSRCNDMVHSWIVNTLNPEISDSVIYYSSAHEVWEDLRERFSQSNAPRIFEIQRDIAYFRQEQLSVSAYYTKLKGLWDELASYNDATHGTQQDQQKLMQFLMGLNDSYSAVRGQILLMNPLPSIRQAYSSVSQEEKQRLLSSTSAATDSTNSTAMAVRSNTSGSKSTSARFDRSNRPYVPPDFRSQEKSAENLSGGRLDRRRFGSGRGRPNCAHCGEMGHWIQTCYQLHGYPAGHPKAKHNSGPGPRSFNNDHTPAANHVSEALSKMDSNHMVGISEAQLQQLLSLLDNKTEGSRTQANAVTKPGLSKITSRNWIIDSGATDHIASSSELFFRKDKQRSLSPVLLPSGDKADITARGSLPLNSVYYLHNVLCVPTFKVDLMSVSRLTKGLNCSITFFPYWCILQDLATKKMIGLGKQRDGLYYLVALATKQSVTDSHSPTNQPACNVTVSSTDLWHNRLGHTSFACLNFIAKIF</sequence>
<dbReference type="InterPro" id="IPR029472">
    <property type="entry name" value="Copia-like_N"/>
</dbReference>
<feature type="region of interest" description="Disordered" evidence="1">
    <location>
        <begin position="246"/>
        <end position="314"/>
    </location>
</feature>
<dbReference type="Pfam" id="PF03732">
    <property type="entry name" value="Retrotrans_gag"/>
    <property type="match status" value="1"/>
</dbReference>
<accession>A0AAD5NVT3</accession>
<evidence type="ECO:0000259" key="3">
    <source>
        <dbReference type="Pfam" id="PF14244"/>
    </source>
</evidence>
<reference evidence="5" key="1">
    <citation type="journal article" date="2022" name="Plant J.">
        <title>Strategies of tolerance reflected in two North American maple genomes.</title>
        <authorList>
            <person name="McEvoy S.L."/>
            <person name="Sezen U.U."/>
            <person name="Trouern-Trend A."/>
            <person name="McMahon S.M."/>
            <person name="Schaberg P.G."/>
            <person name="Yang J."/>
            <person name="Wegrzyn J.L."/>
            <person name="Swenson N.G."/>
        </authorList>
    </citation>
    <scope>NUCLEOTIDE SEQUENCE</scope>
    <source>
        <strain evidence="5">91603</strain>
    </source>
</reference>
<dbReference type="PANTHER" id="PTHR37610">
    <property type="entry name" value="CCHC-TYPE DOMAIN-CONTAINING PROTEIN"/>
    <property type="match status" value="1"/>
</dbReference>
<dbReference type="GO" id="GO:0008270">
    <property type="term" value="F:zinc ion binding"/>
    <property type="evidence" value="ECO:0007669"/>
    <property type="project" value="InterPro"/>
</dbReference>
<feature type="region of interest" description="Disordered" evidence="1">
    <location>
        <begin position="1"/>
        <end position="29"/>
    </location>
</feature>
<feature type="domain" description="Retrovirus-related Pol polyprotein from transposon TNT 1-94-like beta-barrel" evidence="4">
    <location>
        <begin position="421"/>
        <end position="495"/>
    </location>
</feature>
<gene>
    <name evidence="5" type="ORF">LWI28_015065</name>
</gene>
<evidence type="ECO:0000259" key="2">
    <source>
        <dbReference type="Pfam" id="PF03732"/>
    </source>
</evidence>
<dbReference type="SUPFAM" id="SSF57756">
    <property type="entry name" value="Retrovirus zinc finger-like domains"/>
    <property type="match status" value="1"/>
</dbReference>
<dbReference type="InterPro" id="IPR036875">
    <property type="entry name" value="Znf_CCHC_sf"/>
</dbReference>
<feature type="domain" description="Retrotransposon Copia-like N-terminal" evidence="3">
    <location>
        <begin position="50"/>
        <end position="96"/>
    </location>
</feature>
<feature type="region of interest" description="Disordered" evidence="1">
    <location>
        <begin position="342"/>
        <end position="362"/>
    </location>
</feature>
<feature type="domain" description="Retrotransposon gag" evidence="2">
    <location>
        <begin position="117"/>
        <end position="213"/>
    </location>
</feature>
<evidence type="ECO:0000256" key="1">
    <source>
        <dbReference type="SAM" id="MobiDB-lite"/>
    </source>
</evidence>
<organism evidence="5 6">
    <name type="scientific">Acer negundo</name>
    <name type="common">Box elder</name>
    <dbReference type="NCBI Taxonomy" id="4023"/>
    <lineage>
        <taxon>Eukaryota</taxon>
        <taxon>Viridiplantae</taxon>
        <taxon>Streptophyta</taxon>
        <taxon>Embryophyta</taxon>
        <taxon>Tracheophyta</taxon>
        <taxon>Spermatophyta</taxon>
        <taxon>Magnoliopsida</taxon>
        <taxon>eudicotyledons</taxon>
        <taxon>Gunneridae</taxon>
        <taxon>Pentapetalae</taxon>
        <taxon>rosids</taxon>
        <taxon>malvids</taxon>
        <taxon>Sapindales</taxon>
        <taxon>Sapindaceae</taxon>
        <taxon>Hippocastanoideae</taxon>
        <taxon>Acereae</taxon>
        <taxon>Acer</taxon>
    </lineage>
</organism>
<evidence type="ECO:0000259" key="4">
    <source>
        <dbReference type="Pfam" id="PF22936"/>
    </source>
</evidence>
<dbReference type="InterPro" id="IPR005162">
    <property type="entry name" value="Retrotrans_gag_dom"/>
</dbReference>
<proteinExistence type="predicted"/>
<feature type="compositionally biased region" description="Low complexity" evidence="1">
    <location>
        <begin position="10"/>
        <end position="21"/>
    </location>
</feature>
<comment type="caution">
    <text evidence="5">The sequence shown here is derived from an EMBL/GenBank/DDBJ whole genome shotgun (WGS) entry which is preliminary data.</text>
</comment>
<dbReference type="Pfam" id="PF14244">
    <property type="entry name" value="Retrotran_gag_3"/>
    <property type="match status" value="1"/>
</dbReference>
<evidence type="ECO:0000313" key="5">
    <source>
        <dbReference type="EMBL" id="KAI9186226.1"/>
    </source>
</evidence>
<dbReference type="Pfam" id="PF22936">
    <property type="entry name" value="Pol_BBD"/>
    <property type="match status" value="1"/>
</dbReference>
<evidence type="ECO:0008006" key="7">
    <source>
        <dbReference type="Google" id="ProtNLM"/>
    </source>
</evidence>
<keyword evidence="6" id="KW-1185">Reference proteome</keyword>
<feature type="compositionally biased region" description="Polar residues" evidence="1">
    <location>
        <begin position="265"/>
        <end position="276"/>
    </location>
</feature>
<dbReference type="Proteomes" id="UP001064489">
    <property type="component" value="Chromosome 3"/>
</dbReference>
<name>A0AAD5NVT3_ACENE</name>
<evidence type="ECO:0000313" key="6">
    <source>
        <dbReference type="Proteomes" id="UP001064489"/>
    </source>
</evidence>
<reference evidence="5" key="2">
    <citation type="submission" date="2023-02" db="EMBL/GenBank/DDBJ databases">
        <authorList>
            <person name="Swenson N.G."/>
            <person name="Wegrzyn J.L."/>
            <person name="Mcevoy S.L."/>
        </authorList>
    </citation>
    <scope>NUCLEOTIDE SEQUENCE</scope>
    <source>
        <strain evidence="5">91603</strain>
        <tissue evidence="5">Leaf</tissue>
    </source>
</reference>